<reference evidence="2 3" key="1">
    <citation type="submission" date="2019-06" db="EMBL/GenBank/DDBJ databases">
        <title>Whole genome shotgun sequence of Glutamicibacter uratoxydans NBRC 15515.</title>
        <authorList>
            <person name="Hosoyama A."/>
            <person name="Uohara A."/>
            <person name="Ohji S."/>
            <person name="Ichikawa N."/>
        </authorList>
    </citation>
    <scope>NUCLEOTIDE SEQUENCE [LARGE SCALE GENOMIC DNA]</scope>
    <source>
        <strain evidence="2 3">NBRC 15515</strain>
    </source>
</reference>
<protein>
    <submittedName>
        <fullName evidence="2">Uncharacterized protein</fullName>
    </submittedName>
</protein>
<dbReference type="RefSeq" id="WP_141363073.1">
    <property type="nucleotide sequence ID" value="NZ_BAAAJL010000007.1"/>
</dbReference>
<dbReference type="AlphaFoldDB" id="A0A4Y4DQB1"/>
<sequence length="204" mass="21737">MKKFIKTPLALLAAAALILSGASGAAAKPQLTSLSQVYVAATAKAAPAVTIKKIGNKTVSGTSKATIKPSYSKAKKVTVKSATLTVKKGKKTIAKNKSSVKLPIGTYKVTTTVKYSYKGKTSKASKTETVKVTKKKAPRKSSVTMNGKIKNCPAGYPVKGNRTGSQKDWIYHVKGGQFYNVTKPEECFRTTADARKAGYRASKR</sequence>
<keyword evidence="1" id="KW-0732">Signal</keyword>
<comment type="caution">
    <text evidence="2">The sequence shown here is derived from an EMBL/GenBank/DDBJ whole genome shotgun (WGS) entry which is preliminary data.</text>
</comment>
<proteinExistence type="predicted"/>
<name>A0A4Y4DQB1_GLUUR</name>
<organism evidence="2 3">
    <name type="scientific">Glutamicibacter uratoxydans</name>
    <name type="common">Arthrobacter uratoxydans</name>
    <dbReference type="NCBI Taxonomy" id="43667"/>
    <lineage>
        <taxon>Bacteria</taxon>
        <taxon>Bacillati</taxon>
        <taxon>Actinomycetota</taxon>
        <taxon>Actinomycetes</taxon>
        <taxon>Micrococcales</taxon>
        <taxon>Micrococcaceae</taxon>
        <taxon>Glutamicibacter</taxon>
    </lineage>
</organism>
<dbReference type="Proteomes" id="UP000316612">
    <property type="component" value="Unassembled WGS sequence"/>
</dbReference>
<keyword evidence="3" id="KW-1185">Reference proteome</keyword>
<gene>
    <name evidence="2" type="ORF">AUR04nite_12520</name>
</gene>
<evidence type="ECO:0000313" key="2">
    <source>
        <dbReference type="EMBL" id="GED05720.1"/>
    </source>
</evidence>
<feature type="signal peptide" evidence="1">
    <location>
        <begin position="1"/>
        <end position="25"/>
    </location>
</feature>
<evidence type="ECO:0000313" key="3">
    <source>
        <dbReference type="Proteomes" id="UP000316612"/>
    </source>
</evidence>
<accession>A0A4Y4DQB1</accession>
<dbReference type="OrthoDB" id="5196645at2"/>
<evidence type="ECO:0000256" key="1">
    <source>
        <dbReference type="SAM" id="SignalP"/>
    </source>
</evidence>
<dbReference type="EMBL" id="BJNY01000006">
    <property type="protein sequence ID" value="GED05720.1"/>
    <property type="molecule type" value="Genomic_DNA"/>
</dbReference>
<feature type="chain" id="PRO_5038721619" evidence="1">
    <location>
        <begin position="26"/>
        <end position="204"/>
    </location>
</feature>